<dbReference type="RefSeq" id="WP_115123427.1">
    <property type="nucleotide sequence ID" value="NZ_QRAO01000002.1"/>
</dbReference>
<feature type="transmembrane region" description="Helical" evidence="7">
    <location>
        <begin position="101"/>
        <end position="121"/>
    </location>
</feature>
<comment type="subcellular location">
    <subcellularLocation>
        <location evidence="1">Cell membrane</location>
        <topology evidence="1">Multi-pass membrane protein</topology>
    </subcellularLocation>
</comment>
<dbReference type="OrthoDB" id="9813193at2"/>
<dbReference type="AlphaFoldDB" id="A0A370QFU2"/>
<dbReference type="Pfam" id="PF07681">
    <property type="entry name" value="DoxX"/>
    <property type="match status" value="1"/>
</dbReference>
<keyword evidence="4 7" id="KW-0812">Transmembrane</keyword>
<keyword evidence="9" id="KW-1185">Reference proteome</keyword>
<evidence type="ECO:0000256" key="3">
    <source>
        <dbReference type="ARBA" id="ARBA00022475"/>
    </source>
</evidence>
<comment type="similarity">
    <text evidence="2">Belongs to the DoxX family.</text>
</comment>
<evidence type="ECO:0000256" key="6">
    <source>
        <dbReference type="ARBA" id="ARBA00023136"/>
    </source>
</evidence>
<dbReference type="InterPro" id="IPR032808">
    <property type="entry name" value="DoxX"/>
</dbReference>
<keyword evidence="3" id="KW-1003">Cell membrane</keyword>
<dbReference type="Proteomes" id="UP000255317">
    <property type="component" value="Unassembled WGS sequence"/>
</dbReference>
<evidence type="ECO:0000256" key="2">
    <source>
        <dbReference type="ARBA" id="ARBA00006679"/>
    </source>
</evidence>
<evidence type="ECO:0000313" key="9">
    <source>
        <dbReference type="Proteomes" id="UP000255317"/>
    </source>
</evidence>
<dbReference type="InterPro" id="IPR051907">
    <property type="entry name" value="DoxX-like_oxidoreductase"/>
</dbReference>
<dbReference type="PANTHER" id="PTHR33452:SF1">
    <property type="entry name" value="INNER MEMBRANE PROTEIN YPHA-RELATED"/>
    <property type="match status" value="1"/>
</dbReference>
<organism evidence="8 9">
    <name type="scientific">Marinirhabdus gelatinilytica</name>
    <dbReference type="NCBI Taxonomy" id="1703343"/>
    <lineage>
        <taxon>Bacteria</taxon>
        <taxon>Pseudomonadati</taxon>
        <taxon>Bacteroidota</taxon>
        <taxon>Flavobacteriia</taxon>
        <taxon>Flavobacteriales</taxon>
        <taxon>Flavobacteriaceae</taxon>
    </lineage>
</organism>
<gene>
    <name evidence="8" type="ORF">C8D94_102421</name>
</gene>
<evidence type="ECO:0000256" key="5">
    <source>
        <dbReference type="ARBA" id="ARBA00022989"/>
    </source>
</evidence>
<reference evidence="8 9" key="1">
    <citation type="submission" date="2018-07" db="EMBL/GenBank/DDBJ databases">
        <title>Genomic Encyclopedia of Type Strains, Phase IV (KMG-IV): sequencing the most valuable type-strain genomes for metagenomic binning, comparative biology and taxonomic classification.</title>
        <authorList>
            <person name="Goeker M."/>
        </authorList>
    </citation>
    <scope>NUCLEOTIDE SEQUENCE [LARGE SCALE GENOMIC DNA]</scope>
    <source>
        <strain evidence="8 9">DSM 101478</strain>
    </source>
</reference>
<feature type="transmembrane region" description="Helical" evidence="7">
    <location>
        <begin position="7"/>
        <end position="25"/>
    </location>
</feature>
<evidence type="ECO:0000313" key="8">
    <source>
        <dbReference type="EMBL" id="RDK87236.1"/>
    </source>
</evidence>
<keyword evidence="6 7" id="KW-0472">Membrane</keyword>
<dbReference type="PANTHER" id="PTHR33452">
    <property type="entry name" value="OXIDOREDUCTASE CATD-RELATED"/>
    <property type="match status" value="1"/>
</dbReference>
<name>A0A370QFU2_9FLAO</name>
<dbReference type="EMBL" id="QRAO01000002">
    <property type="protein sequence ID" value="RDK87236.1"/>
    <property type="molecule type" value="Genomic_DNA"/>
</dbReference>
<feature type="transmembrane region" description="Helical" evidence="7">
    <location>
        <begin position="73"/>
        <end position="89"/>
    </location>
</feature>
<feature type="transmembrane region" description="Helical" evidence="7">
    <location>
        <begin position="45"/>
        <end position="66"/>
    </location>
</feature>
<evidence type="ECO:0000256" key="4">
    <source>
        <dbReference type="ARBA" id="ARBA00022692"/>
    </source>
</evidence>
<evidence type="ECO:0000256" key="7">
    <source>
        <dbReference type="SAM" id="Phobius"/>
    </source>
</evidence>
<dbReference type="GO" id="GO:0005886">
    <property type="term" value="C:plasma membrane"/>
    <property type="evidence" value="ECO:0007669"/>
    <property type="project" value="UniProtKB-SubCell"/>
</dbReference>
<accession>A0A370QFU2</accession>
<comment type="caution">
    <text evidence="8">The sequence shown here is derived from an EMBL/GenBank/DDBJ whole genome shotgun (WGS) entry which is preliminary data.</text>
</comment>
<evidence type="ECO:0000256" key="1">
    <source>
        <dbReference type="ARBA" id="ARBA00004651"/>
    </source>
</evidence>
<protein>
    <submittedName>
        <fullName evidence="8">Putative oxidoreductase</fullName>
    </submittedName>
</protein>
<sequence length="124" mass="12797">MKRNYDLGLLVLRIGVAGLMLTHGVPKFLAFIGGDLSVVGDPLGIGGLLSSILVLLGELVAPVLIIIGIKTRFAAIISAITMAVAAFVVHGADPLAKKEMALLYLIGFISIALMGAGSISVDKK</sequence>
<proteinExistence type="inferred from homology"/>
<keyword evidence="5 7" id="KW-1133">Transmembrane helix</keyword>